<accession>A0A0U5JB67</accession>
<evidence type="ECO:0000256" key="3">
    <source>
        <dbReference type="ARBA" id="ARBA00022679"/>
    </source>
</evidence>
<dbReference type="InParanoid" id="A0A0U5JB67"/>
<dbReference type="KEGG" id="pnl:PNK_1469"/>
<dbReference type="GO" id="GO:0051536">
    <property type="term" value="F:iron-sulfur cluster binding"/>
    <property type="evidence" value="ECO:0007669"/>
    <property type="project" value="UniProtKB-KW"/>
</dbReference>
<keyword evidence="11" id="KW-1185">Reference proteome</keyword>
<dbReference type="SUPFAM" id="SSF53383">
    <property type="entry name" value="PLP-dependent transferases"/>
    <property type="match status" value="1"/>
</dbReference>
<dbReference type="AlphaFoldDB" id="A0A0U5JB67"/>
<reference evidence="11" key="1">
    <citation type="submission" date="2015-09" db="EMBL/GenBank/DDBJ databases">
        <authorList>
            <person name="Bertelli C."/>
        </authorList>
    </citation>
    <scope>NUCLEOTIDE SEQUENCE [LARGE SCALE GENOMIC DNA]</scope>
    <source>
        <strain evidence="11">KNic</strain>
    </source>
</reference>
<dbReference type="InterPro" id="IPR015422">
    <property type="entry name" value="PyrdxlP-dep_Trfase_small"/>
</dbReference>
<dbReference type="GO" id="GO:0031071">
    <property type="term" value="F:cysteine desulfurase activity"/>
    <property type="evidence" value="ECO:0007669"/>
    <property type="project" value="UniProtKB-EC"/>
</dbReference>
<keyword evidence="6" id="KW-0408">Iron</keyword>
<dbReference type="EMBL" id="LN879502">
    <property type="protein sequence ID" value="CUI17080.1"/>
    <property type="molecule type" value="Genomic_DNA"/>
</dbReference>
<keyword evidence="4" id="KW-0479">Metal-binding</keyword>
<dbReference type="STRING" id="389348.PNK_1469"/>
<dbReference type="EC" id="2.8.1.7" evidence="10"/>
<evidence type="ECO:0000256" key="6">
    <source>
        <dbReference type="ARBA" id="ARBA00023004"/>
    </source>
</evidence>
<dbReference type="RefSeq" id="WP_059061239.1">
    <property type="nucleotide sequence ID" value="NZ_LN879502.1"/>
</dbReference>
<keyword evidence="3 10" id="KW-0808">Transferase</keyword>
<dbReference type="InterPro" id="IPR000192">
    <property type="entry name" value="Aminotrans_V_dom"/>
</dbReference>
<dbReference type="GO" id="GO:0046872">
    <property type="term" value="F:metal ion binding"/>
    <property type="evidence" value="ECO:0007669"/>
    <property type="project" value="UniProtKB-KW"/>
</dbReference>
<dbReference type="Gene3D" id="3.90.1150.10">
    <property type="entry name" value="Aspartate Aminotransferase, domain 1"/>
    <property type="match status" value="1"/>
</dbReference>
<sequence>MSRRIYLDCNSSTALDARVLEVLIQELKEEEGNPSSIHFHGQQCRRKLDESRQIIARFLGVRPNEIIFTSGGTEGACLLLNGVMQHFTTGHIITSSVEHSCVFETVKDLEKKGYQASFLPVGSLGAVEPHAVKEALRPDTRLITLMAVNNETGVKTDIESIAAIAQQAHIPFVVDGVALLGKESFNIPQGVSAIFFSGHKIHAPKGIGFSVCKQTLKMNPLCTGGTQEFGRRAGTENLPGIIALAQAISILANEQEMITSYLSARRNQLEEGVMARLEGVIVNGDGQRVSNTTNLSFVGVDGESLLMNLDLEGISVSHGSACSSGALEPSRILLNMGLPLPRANSSIRFSVGRHTTEEDIVRAVDGIVRVVERLRKKGY</sequence>
<dbReference type="FunCoup" id="A0A0U5JB67">
    <property type="interactions" value="391"/>
</dbReference>
<dbReference type="InterPro" id="IPR015424">
    <property type="entry name" value="PyrdxlP-dep_Trfase"/>
</dbReference>
<dbReference type="Pfam" id="PF00266">
    <property type="entry name" value="Aminotran_5"/>
    <property type="match status" value="1"/>
</dbReference>
<dbReference type="Proteomes" id="UP000069902">
    <property type="component" value="Chromosome cPNK"/>
</dbReference>
<dbReference type="Gene3D" id="3.40.640.10">
    <property type="entry name" value="Type I PLP-dependent aspartate aminotransferase-like (Major domain)"/>
    <property type="match status" value="1"/>
</dbReference>
<dbReference type="PANTHER" id="PTHR11601">
    <property type="entry name" value="CYSTEINE DESULFURYLASE FAMILY MEMBER"/>
    <property type="match status" value="1"/>
</dbReference>
<proteinExistence type="inferred from homology"/>
<evidence type="ECO:0000256" key="8">
    <source>
        <dbReference type="ARBA" id="ARBA00050776"/>
    </source>
</evidence>
<evidence type="ECO:0000256" key="4">
    <source>
        <dbReference type="ARBA" id="ARBA00022723"/>
    </source>
</evidence>
<gene>
    <name evidence="10" type="primary">nifs3</name>
    <name evidence="10" type="ORF">PNK_1469</name>
</gene>
<evidence type="ECO:0000313" key="10">
    <source>
        <dbReference type="EMBL" id="CUI17080.1"/>
    </source>
</evidence>
<feature type="domain" description="Aminotransferase class V" evidence="9">
    <location>
        <begin position="5"/>
        <end position="360"/>
    </location>
</feature>
<evidence type="ECO:0000256" key="7">
    <source>
        <dbReference type="ARBA" id="ARBA00023014"/>
    </source>
</evidence>
<organism evidence="10 11">
    <name type="scientific">Candidatus Protochlamydia naegleriophila</name>
    <dbReference type="NCBI Taxonomy" id="389348"/>
    <lineage>
        <taxon>Bacteria</taxon>
        <taxon>Pseudomonadati</taxon>
        <taxon>Chlamydiota</taxon>
        <taxon>Chlamydiia</taxon>
        <taxon>Parachlamydiales</taxon>
        <taxon>Parachlamydiaceae</taxon>
        <taxon>Candidatus Protochlamydia</taxon>
    </lineage>
</organism>
<keyword evidence="7" id="KW-0411">Iron-sulfur</keyword>
<evidence type="ECO:0000256" key="5">
    <source>
        <dbReference type="ARBA" id="ARBA00022898"/>
    </source>
</evidence>
<dbReference type="PIRSF" id="PIRSF005572">
    <property type="entry name" value="NifS"/>
    <property type="match status" value="1"/>
</dbReference>
<comment type="cofactor">
    <cofactor evidence="1">
        <name>pyridoxal 5'-phosphate</name>
        <dbReference type="ChEBI" id="CHEBI:597326"/>
    </cofactor>
</comment>
<comment type="catalytic activity">
    <reaction evidence="8">
        <text>(sulfur carrier)-H + L-cysteine = (sulfur carrier)-SH + L-alanine</text>
        <dbReference type="Rhea" id="RHEA:43892"/>
        <dbReference type="Rhea" id="RHEA-COMP:14737"/>
        <dbReference type="Rhea" id="RHEA-COMP:14739"/>
        <dbReference type="ChEBI" id="CHEBI:29917"/>
        <dbReference type="ChEBI" id="CHEBI:35235"/>
        <dbReference type="ChEBI" id="CHEBI:57972"/>
        <dbReference type="ChEBI" id="CHEBI:64428"/>
        <dbReference type="EC" id="2.8.1.7"/>
    </reaction>
</comment>
<dbReference type="InterPro" id="IPR016454">
    <property type="entry name" value="Cysteine_dSase"/>
</dbReference>
<dbReference type="PANTHER" id="PTHR11601:SF34">
    <property type="entry name" value="CYSTEINE DESULFURASE"/>
    <property type="match status" value="1"/>
</dbReference>
<evidence type="ECO:0000256" key="2">
    <source>
        <dbReference type="ARBA" id="ARBA00006490"/>
    </source>
</evidence>
<dbReference type="Gene3D" id="1.10.260.50">
    <property type="match status" value="1"/>
</dbReference>
<keyword evidence="5" id="KW-0663">Pyridoxal phosphate</keyword>
<dbReference type="PATRIC" id="fig|389348.3.peg.1648"/>
<evidence type="ECO:0000313" key="11">
    <source>
        <dbReference type="Proteomes" id="UP000069902"/>
    </source>
</evidence>
<name>A0A0U5JB67_9BACT</name>
<dbReference type="InterPro" id="IPR015421">
    <property type="entry name" value="PyrdxlP-dep_Trfase_major"/>
</dbReference>
<protein>
    <submittedName>
        <fullName evidence="10">Putative cysteine desulfurase</fullName>
        <ecNumber evidence="10">2.8.1.7</ecNumber>
    </submittedName>
</protein>
<evidence type="ECO:0000256" key="1">
    <source>
        <dbReference type="ARBA" id="ARBA00001933"/>
    </source>
</evidence>
<evidence type="ECO:0000259" key="9">
    <source>
        <dbReference type="Pfam" id="PF00266"/>
    </source>
</evidence>
<comment type="similarity">
    <text evidence="2">Belongs to the class-V pyridoxal-phosphate-dependent aminotransferase family. NifS/IscS subfamily.</text>
</comment>